<dbReference type="STRING" id="1434701.SAMN05443634_1196"/>
<evidence type="ECO:0000259" key="9">
    <source>
        <dbReference type="Pfam" id="PF12704"/>
    </source>
</evidence>
<dbReference type="OrthoDB" id="9770036at2"/>
<keyword evidence="2" id="KW-1003">Cell membrane</keyword>
<keyword evidence="4 7" id="KW-1133">Transmembrane helix</keyword>
<dbReference type="GO" id="GO:0005886">
    <property type="term" value="C:plasma membrane"/>
    <property type="evidence" value="ECO:0007669"/>
    <property type="project" value="UniProtKB-SubCell"/>
</dbReference>
<reference evidence="11" key="2">
    <citation type="submission" date="2016-11" db="EMBL/GenBank/DDBJ databases">
        <authorList>
            <person name="Jaros S."/>
            <person name="Januszkiewicz K."/>
            <person name="Wedrychowicz H."/>
        </authorList>
    </citation>
    <scope>NUCLEOTIDE SEQUENCE [LARGE SCALE GENOMIC DNA]</scope>
    <source>
        <strain evidence="11">DSM 27989</strain>
    </source>
</reference>
<evidence type="ECO:0000256" key="6">
    <source>
        <dbReference type="ARBA" id="ARBA00038076"/>
    </source>
</evidence>
<dbReference type="GO" id="GO:0022857">
    <property type="term" value="F:transmembrane transporter activity"/>
    <property type="evidence" value="ECO:0007669"/>
    <property type="project" value="TreeGrafter"/>
</dbReference>
<name>A0A1M7D5N7_9FLAO</name>
<protein>
    <submittedName>
        <fullName evidence="10">ABC transporter ATP-binding protein</fullName>
    </submittedName>
    <submittedName>
        <fullName evidence="11">Putative ABC transport system permease protein</fullName>
    </submittedName>
</protein>
<dbReference type="PANTHER" id="PTHR30572:SF4">
    <property type="entry name" value="ABC TRANSPORTER PERMEASE YTRF"/>
    <property type="match status" value="1"/>
</dbReference>
<feature type="transmembrane region" description="Helical" evidence="7">
    <location>
        <begin position="340"/>
        <end position="361"/>
    </location>
</feature>
<dbReference type="Pfam" id="PF12704">
    <property type="entry name" value="MacB_PCD"/>
    <property type="match status" value="1"/>
</dbReference>
<keyword evidence="3 7" id="KW-0812">Transmembrane</keyword>
<evidence type="ECO:0000313" key="12">
    <source>
        <dbReference type="Proteomes" id="UP000184120"/>
    </source>
</evidence>
<dbReference type="GO" id="GO:0005524">
    <property type="term" value="F:ATP binding"/>
    <property type="evidence" value="ECO:0007669"/>
    <property type="project" value="UniProtKB-KW"/>
</dbReference>
<keyword evidence="5 7" id="KW-0472">Membrane</keyword>
<evidence type="ECO:0000256" key="2">
    <source>
        <dbReference type="ARBA" id="ARBA00022475"/>
    </source>
</evidence>
<feature type="transmembrane region" description="Helical" evidence="7">
    <location>
        <begin position="286"/>
        <end position="311"/>
    </location>
</feature>
<comment type="subcellular location">
    <subcellularLocation>
        <location evidence="1">Cell membrane</location>
        <topology evidence="1">Multi-pass membrane protein</topology>
    </subcellularLocation>
</comment>
<sequence length="418" mass="46355">MNFIKFVFDPDAWSEVYAAIRKNKLRTILTMIGVAWGMFLFVLLLGVTRGLQNGFDRNLADAATNSLFVWGGTTSMPYEGFQKGRKIELKMSDVRKIQAHFPQISLLAPRNSKPSSVIAYGSKYNFYTVNGDYPDQNRMFGKDIIQGRFINEDDIKNETKICVLGIEVAEQFFGKNPSPLGKQIRISDSYYTIVGVYDTPSSPVETKDQIYIPFTTFQKVYNQGETIQYLSLSLPNNYDIISFEKQLKAYLKTIKNIAPDDDQAIGGFNLGEMLGKIMKFVKGLQFLAIVVGGMTLFSGVIAIASILLITVSERTKEFGIRRALGAIPAQIRGQILLESVVLTLIAGLFGIIMAASILMLLNEIIVPANENIPLYNASIDLVTLFTALAVMIVMATLAGLIPAQRAILIKPIDALRDE</sequence>
<keyword evidence="10" id="KW-0067">ATP-binding</keyword>
<dbReference type="Proteomes" id="UP000650994">
    <property type="component" value="Unassembled WGS sequence"/>
</dbReference>
<feature type="transmembrane region" description="Helical" evidence="7">
    <location>
        <begin position="28"/>
        <end position="47"/>
    </location>
</feature>
<dbReference type="RefSeq" id="WP_072934116.1">
    <property type="nucleotide sequence ID" value="NZ_BMFL01000033.1"/>
</dbReference>
<dbReference type="EMBL" id="BMFL01000033">
    <property type="protein sequence ID" value="GGF11244.1"/>
    <property type="molecule type" value="Genomic_DNA"/>
</dbReference>
<reference evidence="10" key="5">
    <citation type="submission" date="2024-05" db="EMBL/GenBank/DDBJ databases">
        <authorList>
            <person name="Sun Q."/>
            <person name="Zhou Y."/>
        </authorList>
    </citation>
    <scope>NUCLEOTIDE SEQUENCE</scope>
    <source>
        <strain evidence="10">CGMCC 1.12707</strain>
    </source>
</reference>
<keyword evidence="13" id="KW-1185">Reference proteome</keyword>
<feature type="domain" description="MacB-like periplasmic core" evidence="9">
    <location>
        <begin position="27"/>
        <end position="249"/>
    </location>
</feature>
<dbReference type="InterPro" id="IPR003838">
    <property type="entry name" value="ABC3_permease_C"/>
</dbReference>
<evidence type="ECO:0000313" key="11">
    <source>
        <dbReference type="EMBL" id="SHL74831.1"/>
    </source>
</evidence>
<gene>
    <name evidence="10" type="ORF">GCM10010984_30400</name>
    <name evidence="11" type="ORF">SAMN05443634_1196</name>
</gene>
<evidence type="ECO:0000256" key="5">
    <source>
        <dbReference type="ARBA" id="ARBA00023136"/>
    </source>
</evidence>
<dbReference type="Proteomes" id="UP000184120">
    <property type="component" value="Unassembled WGS sequence"/>
</dbReference>
<accession>A0A1M7D5N7</accession>
<evidence type="ECO:0000313" key="13">
    <source>
        <dbReference type="Proteomes" id="UP000650994"/>
    </source>
</evidence>
<dbReference type="PANTHER" id="PTHR30572">
    <property type="entry name" value="MEMBRANE COMPONENT OF TRANSPORTER-RELATED"/>
    <property type="match status" value="1"/>
</dbReference>
<comment type="similarity">
    <text evidence="6">Belongs to the ABC-4 integral membrane protein family.</text>
</comment>
<keyword evidence="10" id="KW-0547">Nucleotide-binding</keyword>
<evidence type="ECO:0000256" key="1">
    <source>
        <dbReference type="ARBA" id="ARBA00004651"/>
    </source>
</evidence>
<feature type="domain" description="ABC3 transporter permease C-terminal" evidence="8">
    <location>
        <begin position="290"/>
        <end position="407"/>
    </location>
</feature>
<organism evidence="11 12">
    <name type="scientific">Chishuiella changwenlii</name>
    <dbReference type="NCBI Taxonomy" id="1434701"/>
    <lineage>
        <taxon>Bacteria</taxon>
        <taxon>Pseudomonadati</taxon>
        <taxon>Bacteroidota</taxon>
        <taxon>Flavobacteriia</taxon>
        <taxon>Flavobacteriales</taxon>
        <taxon>Weeksellaceae</taxon>
        <taxon>Chishuiella</taxon>
    </lineage>
</organism>
<dbReference type="Pfam" id="PF02687">
    <property type="entry name" value="FtsX"/>
    <property type="match status" value="1"/>
</dbReference>
<evidence type="ECO:0000313" key="10">
    <source>
        <dbReference type="EMBL" id="GGF11244.1"/>
    </source>
</evidence>
<dbReference type="EMBL" id="FRBH01000019">
    <property type="protein sequence ID" value="SHL74831.1"/>
    <property type="molecule type" value="Genomic_DNA"/>
</dbReference>
<evidence type="ECO:0000256" key="7">
    <source>
        <dbReference type="SAM" id="Phobius"/>
    </source>
</evidence>
<evidence type="ECO:0000259" key="8">
    <source>
        <dbReference type="Pfam" id="PF02687"/>
    </source>
</evidence>
<dbReference type="AlphaFoldDB" id="A0A1M7D5N7"/>
<evidence type="ECO:0000256" key="4">
    <source>
        <dbReference type="ARBA" id="ARBA00022989"/>
    </source>
</evidence>
<proteinExistence type="inferred from homology"/>
<dbReference type="InterPro" id="IPR025857">
    <property type="entry name" value="MacB_PCD"/>
</dbReference>
<reference evidence="13" key="4">
    <citation type="journal article" date="2019" name="Int. J. Syst. Evol. Microbiol.">
        <title>The Global Catalogue of Microorganisms (GCM) 10K type strain sequencing project: providing services to taxonomists for standard genome sequencing and annotation.</title>
        <authorList>
            <consortium name="The Broad Institute Genomics Platform"/>
            <consortium name="The Broad Institute Genome Sequencing Center for Infectious Disease"/>
            <person name="Wu L."/>
            <person name="Ma J."/>
        </authorList>
    </citation>
    <scope>NUCLEOTIDE SEQUENCE [LARGE SCALE GENOMIC DNA]</scope>
    <source>
        <strain evidence="13">CGMCC 1.12707</strain>
    </source>
</reference>
<reference evidence="10" key="1">
    <citation type="journal article" date="2014" name="Int. J. Syst. Evol. Microbiol.">
        <title>Complete genome of a new Firmicutes species belonging to the dominant human colonic microbiota ('Ruminococcus bicirculans') reveals two chromosomes and a selective capacity to utilize plant glucans.</title>
        <authorList>
            <consortium name="NISC Comparative Sequencing Program"/>
            <person name="Wegmann U."/>
            <person name="Louis P."/>
            <person name="Goesmann A."/>
            <person name="Henrissat B."/>
            <person name="Duncan S.H."/>
            <person name="Flint H.J."/>
        </authorList>
    </citation>
    <scope>NUCLEOTIDE SEQUENCE</scope>
    <source>
        <strain evidence="10">CGMCC 1.12707</strain>
    </source>
</reference>
<reference evidence="12" key="3">
    <citation type="submission" date="2016-11" db="EMBL/GenBank/DDBJ databases">
        <authorList>
            <person name="Varghese N."/>
            <person name="Submissions S."/>
        </authorList>
    </citation>
    <scope>NUCLEOTIDE SEQUENCE [LARGE SCALE GENOMIC DNA]</scope>
    <source>
        <strain evidence="12">DSM 27989</strain>
    </source>
</reference>
<evidence type="ECO:0000256" key="3">
    <source>
        <dbReference type="ARBA" id="ARBA00022692"/>
    </source>
</evidence>
<feature type="transmembrane region" description="Helical" evidence="7">
    <location>
        <begin position="381"/>
        <end position="401"/>
    </location>
</feature>
<dbReference type="InterPro" id="IPR050250">
    <property type="entry name" value="Macrolide_Exporter_MacB"/>
</dbReference>